<dbReference type="AlphaFoldDB" id="H1XZN1"/>
<dbReference type="PANTHER" id="PTHR43179">
    <property type="entry name" value="RHAMNOSYLTRANSFERASE WBBL"/>
    <property type="match status" value="1"/>
</dbReference>
<keyword evidence="3" id="KW-1185">Reference proteome</keyword>
<name>H1XZN1_9SPHI</name>
<dbReference type="InterPro" id="IPR029044">
    <property type="entry name" value="Nucleotide-diphossugar_trans"/>
</dbReference>
<dbReference type="Gene3D" id="3.90.550.10">
    <property type="entry name" value="Spore Coat Polysaccharide Biosynthesis Protein SpsA, Chain A"/>
    <property type="match status" value="1"/>
</dbReference>
<dbReference type="GO" id="GO:0016740">
    <property type="term" value="F:transferase activity"/>
    <property type="evidence" value="ECO:0007669"/>
    <property type="project" value="UniProtKB-KW"/>
</dbReference>
<gene>
    <name evidence="2" type="ORF">Mucpa_3625</name>
</gene>
<evidence type="ECO:0000313" key="2">
    <source>
        <dbReference type="EMBL" id="EHQ27723.1"/>
    </source>
</evidence>
<dbReference type="Proteomes" id="UP000002774">
    <property type="component" value="Chromosome"/>
</dbReference>
<feature type="domain" description="Glycosyltransferase 2-like" evidence="1">
    <location>
        <begin position="10"/>
        <end position="153"/>
    </location>
</feature>
<evidence type="ECO:0000313" key="3">
    <source>
        <dbReference type="Proteomes" id="UP000002774"/>
    </source>
</evidence>
<proteinExistence type="predicted"/>
<dbReference type="EMBL" id="CM001403">
    <property type="protein sequence ID" value="EHQ27723.1"/>
    <property type="molecule type" value="Genomic_DNA"/>
</dbReference>
<keyword evidence="2" id="KW-0808">Transferase</keyword>
<sequence length="290" mass="34010">MIQKKHCEISIIIVLYNSEKVIMECLQSITQHIDIDPNEIEIILVDNYPDTTFENIITPFQEESIINIKYIKNPKNGGFGQGNNLGVNYAIGKILFFLNPDTILTKGFSFKKIVKTTNLNPKIILGFRLIDLEGKENNSYSNFPEYSCLSFFYNLIRKKAFLLPNFVKFLNKAIWPWGAAFVIHRETFLEIGRFDEDIFLCNEEPDLMKRLPDRKIVLLNMNIVHLEGHTTISNDFRYKAYLDSAVYYIKKHKFNKSFFLKSVIFREKLKYFLTKNETAKAKLKILRTYI</sequence>
<dbReference type="Pfam" id="PF00535">
    <property type="entry name" value="Glycos_transf_2"/>
    <property type="match status" value="1"/>
</dbReference>
<protein>
    <submittedName>
        <fullName evidence="2">Glycosyl transferase family 2</fullName>
    </submittedName>
</protein>
<dbReference type="SUPFAM" id="SSF53448">
    <property type="entry name" value="Nucleotide-diphospho-sugar transferases"/>
    <property type="match status" value="1"/>
</dbReference>
<reference evidence="2" key="1">
    <citation type="submission" date="2011-09" db="EMBL/GenBank/DDBJ databases">
        <title>The permanent draft genome of Mucilaginibacter paludis DSM 18603.</title>
        <authorList>
            <consortium name="US DOE Joint Genome Institute (JGI-PGF)"/>
            <person name="Lucas S."/>
            <person name="Han J."/>
            <person name="Lapidus A."/>
            <person name="Bruce D."/>
            <person name="Goodwin L."/>
            <person name="Pitluck S."/>
            <person name="Peters L."/>
            <person name="Kyrpides N."/>
            <person name="Mavromatis K."/>
            <person name="Ivanova N."/>
            <person name="Mikhailova N."/>
            <person name="Held B."/>
            <person name="Detter J.C."/>
            <person name="Tapia R."/>
            <person name="Han C."/>
            <person name="Land M."/>
            <person name="Hauser L."/>
            <person name="Markowitz V."/>
            <person name="Cheng J.-F."/>
            <person name="Hugenholtz P."/>
            <person name="Woyke T."/>
            <person name="Wu D."/>
            <person name="Tindall B."/>
            <person name="Brambilla E."/>
            <person name="Klenk H.-P."/>
            <person name="Eisen J.A."/>
        </authorList>
    </citation>
    <scope>NUCLEOTIDE SEQUENCE [LARGE SCALE GENOMIC DNA]</scope>
    <source>
        <strain evidence="2">DSM 18603</strain>
    </source>
</reference>
<dbReference type="STRING" id="714943.Mucpa_3625"/>
<dbReference type="HOGENOM" id="CLU_023845_0_3_10"/>
<accession>H1XZN1</accession>
<dbReference type="PANTHER" id="PTHR43179:SF7">
    <property type="entry name" value="RHAMNOSYLTRANSFERASE WBBL"/>
    <property type="match status" value="1"/>
</dbReference>
<dbReference type="InterPro" id="IPR001173">
    <property type="entry name" value="Glyco_trans_2-like"/>
</dbReference>
<organism evidence="2 3">
    <name type="scientific">Mucilaginibacter paludis DSM 18603</name>
    <dbReference type="NCBI Taxonomy" id="714943"/>
    <lineage>
        <taxon>Bacteria</taxon>
        <taxon>Pseudomonadati</taxon>
        <taxon>Bacteroidota</taxon>
        <taxon>Sphingobacteriia</taxon>
        <taxon>Sphingobacteriales</taxon>
        <taxon>Sphingobacteriaceae</taxon>
        <taxon>Mucilaginibacter</taxon>
    </lineage>
</organism>
<evidence type="ECO:0000259" key="1">
    <source>
        <dbReference type="Pfam" id="PF00535"/>
    </source>
</evidence>
<dbReference type="OrthoDB" id="9771846at2"/>
<dbReference type="eggNOG" id="COG1216">
    <property type="taxonomic scope" value="Bacteria"/>
</dbReference>
<dbReference type="RefSeq" id="WP_008508276.1">
    <property type="nucleotide sequence ID" value="NZ_CM001403.1"/>
</dbReference>